<keyword evidence="1" id="KW-0812">Transmembrane</keyword>
<name>A0ABS4GT39_9BACL</name>
<reference evidence="2 3" key="1">
    <citation type="submission" date="2021-03" db="EMBL/GenBank/DDBJ databases">
        <title>Genomic Encyclopedia of Type Strains, Phase IV (KMG-IV): sequencing the most valuable type-strain genomes for metagenomic binning, comparative biology and taxonomic classification.</title>
        <authorList>
            <person name="Goeker M."/>
        </authorList>
    </citation>
    <scope>NUCLEOTIDE SEQUENCE [LARGE SCALE GENOMIC DNA]</scope>
    <source>
        <strain evidence="2 3">DSM 24738</strain>
    </source>
</reference>
<gene>
    <name evidence="2" type="ORF">J2Z37_003463</name>
</gene>
<comment type="caution">
    <text evidence="2">The sequence shown here is derived from an EMBL/GenBank/DDBJ whole genome shotgun (WGS) entry which is preliminary data.</text>
</comment>
<evidence type="ECO:0000256" key="1">
    <source>
        <dbReference type="SAM" id="Phobius"/>
    </source>
</evidence>
<keyword evidence="3" id="KW-1185">Reference proteome</keyword>
<sequence length="104" mass="11837">MLFKFLLITLMCYTFYKHGTKFMLKARLFSDARADLAGYGMFLIAGTILGNFIGIIAASYYTPGQTLFAICSSTLSSILIGELFYHYNKKLIRRIPTVQERKNC</sequence>
<dbReference type="RefSeq" id="WP_209811465.1">
    <property type="nucleotide sequence ID" value="NZ_JAGGKT010000011.1"/>
</dbReference>
<evidence type="ECO:0000313" key="3">
    <source>
        <dbReference type="Proteomes" id="UP001519343"/>
    </source>
</evidence>
<organism evidence="2 3">
    <name type="scientific">Ammoniphilus resinae</name>
    <dbReference type="NCBI Taxonomy" id="861532"/>
    <lineage>
        <taxon>Bacteria</taxon>
        <taxon>Bacillati</taxon>
        <taxon>Bacillota</taxon>
        <taxon>Bacilli</taxon>
        <taxon>Bacillales</taxon>
        <taxon>Paenibacillaceae</taxon>
        <taxon>Aneurinibacillus group</taxon>
        <taxon>Ammoniphilus</taxon>
    </lineage>
</organism>
<evidence type="ECO:0000313" key="2">
    <source>
        <dbReference type="EMBL" id="MBP1933450.1"/>
    </source>
</evidence>
<dbReference type="EMBL" id="JAGGKT010000011">
    <property type="protein sequence ID" value="MBP1933450.1"/>
    <property type="molecule type" value="Genomic_DNA"/>
</dbReference>
<protein>
    <submittedName>
        <fullName evidence="2">Uncharacterized protein</fullName>
    </submittedName>
</protein>
<feature type="transmembrane region" description="Helical" evidence="1">
    <location>
        <begin position="67"/>
        <end position="85"/>
    </location>
</feature>
<dbReference type="Proteomes" id="UP001519343">
    <property type="component" value="Unassembled WGS sequence"/>
</dbReference>
<proteinExistence type="predicted"/>
<keyword evidence="1" id="KW-0472">Membrane</keyword>
<feature type="transmembrane region" description="Helical" evidence="1">
    <location>
        <begin position="36"/>
        <end position="61"/>
    </location>
</feature>
<accession>A0ABS4GT39</accession>
<keyword evidence="1" id="KW-1133">Transmembrane helix</keyword>